<keyword evidence="4 7" id="KW-0812">Transmembrane</keyword>
<feature type="domain" description="Mechanosensitive ion channel transmembrane helices 2/3" evidence="10">
    <location>
        <begin position="62"/>
        <end position="102"/>
    </location>
</feature>
<accession>A0A7C5DDY6</accession>
<dbReference type="Pfam" id="PF21088">
    <property type="entry name" value="MS_channel_1st"/>
    <property type="match status" value="1"/>
</dbReference>
<evidence type="ECO:0000259" key="10">
    <source>
        <dbReference type="Pfam" id="PF21088"/>
    </source>
</evidence>
<feature type="transmembrane region" description="Helical" evidence="7">
    <location>
        <begin position="20"/>
        <end position="42"/>
    </location>
</feature>
<dbReference type="AlphaFoldDB" id="A0A7C5DDY6"/>
<gene>
    <name evidence="11" type="ORF">ENL01_00810</name>
</gene>
<evidence type="ECO:0000256" key="7">
    <source>
        <dbReference type="SAM" id="Phobius"/>
    </source>
</evidence>
<dbReference type="GO" id="GO:0005886">
    <property type="term" value="C:plasma membrane"/>
    <property type="evidence" value="ECO:0007669"/>
    <property type="project" value="UniProtKB-SubCell"/>
</dbReference>
<evidence type="ECO:0000313" key="11">
    <source>
        <dbReference type="EMBL" id="HHE07463.1"/>
    </source>
</evidence>
<dbReference type="SUPFAM" id="SSF82689">
    <property type="entry name" value="Mechanosensitive channel protein MscS (YggB), C-terminal domain"/>
    <property type="match status" value="1"/>
</dbReference>
<dbReference type="InterPro" id="IPR049278">
    <property type="entry name" value="MS_channel_C"/>
</dbReference>
<dbReference type="SUPFAM" id="SSF82861">
    <property type="entry name" value="Mechanosensitive channel protein MscS (YggB), transmembrane region"/>
    <property type="match status" value="1"/>
</dbReference>
<dbReference type="Gene3D" id="2.30.30.60">
    <property type="match status" value="1"/>
</dbReference>
<name>A0A7C5DDY6_9CHLB</name>
<comment type="similarity">
    <text evidence="2">Belongs to the MscS (TC 1.A.23) family.</text>
</comment>
<dbReference type="Pfam" id="PF21082">
    <property type="entry name" value="MS_channel_3rd"/>
    <property type="match status" value="1"/>
</dbReference>
<proteinExistence type="inferred from homology"/>
<feature type="domain" description="Mechanosensitive ion channel MscS C-terminal" evidence="9">
    <location>
        <begin position="177"/>
        <end position="258"/>
    </location>
</feature>
<reference evidence="11" key="1">
    <citation type="journal article" date="2020" name="mSystems">
        <title>Genome- and Community-Level Interaction Insights into Carbon Utilization and Element Cycling Functions of Hydrothermarchaeota in Hydrothermal Sediment.</title>
        <authorList>
            <person name="Zhou Z."/>
            <person name="Liu Y."/>
            <person name="Xu W."/>
            <person name="Pan J."/>
            <person name="Luo Z.H."/>
            <person name="Li M."/>
        </authorList>
    </citation>
    <scope>NUCLEOTIDE SEQUENCE [LARGE SCALE GENOMIC DNA]</scope>
    <source>
        <strain evidence="11">HyVt-628</strain>
    </source>
</reference>
<dbReference type="InterPro" id="IPR049142">
    <property type="entry name" value="MS_channel_1st"/>
</dbReference>
<feature type="transmembrane region" description="Helical" evidence="7">
    <location>
        <begin position="88"/>
        <end position="117"/>
    </location>
</feature>
<dbReference type="PANTHER" id="PTHR30221:SF1">
    <property type="entry name" value="SMALL-CONDUCTANCE MECHANOSENSITIVE CHANNEL"/>
    <property type="match status" value="1"/>
</dbReference>
<protein>
    <submittedName>
        <fullName evidence="11">Mechanosensitive ion channel</fullName>
    </submittedName>
</protein>
<dbReference type="Proteomes" id="UP000886059">
    <property type="component" value="Unassembled WGS sequence"/>
</dbReference>
<evidence type="ECO:0000259" key="8">
    <source>
        <dbReference type="Pfam" id="PF00924"/>
    </source>
</evidence>
<organism evidence="11">
    <name type="scientific">Chlorobaculum parvum</name>
    <dbReference type="NCBI Taxonomy" id="274539"/>
    <lineage>
        <taxon>Bacteria</taxon>
        <taxon>Pseudomonadati</taxon>
        <taxon>Chlorobiota</taxon>
        <taxon>Chlorobiia</taxon>
        <taxon>Chlorobiales</taxon>
        <taxon>Chlorobiaceae</taxon>
        <taxon>Chlorobaculum</taxon>
    </lineage>
</organism>
<dbReference type="Gene3D" id="1.10.287.1260">
    <property type="match status" value="1"/>
</dbReference>
<evidence type="ECO:0000256" key="4">
    <source>
        <dbReference type="ARBA" id="ARBA00022692"/>
    </source>
</evidence>
<dbReference type="InterPro" id="IPR023408">
    <property type="entry name" value="MscS_beta-dom_sf"/>
</dbReference>
<dbReference type="InterPro" id="IPR045275">
    <property type="entry name" value="MscS_archaea/bacteria_type"/>
</dbReference>
<evidence type="ECO:0000259" key="9">
    <source>
        <dbReference type="Pfam" id="PF21082"/>
    </source>
</evidence>
<dbReference type="InterPro" id="IPR011066">
    <property type="entry name" value="MscS_channel_C_sf"/>
</dbReference>
<keyword evidence="5 7" id="KW-1133">Transmembrane helix</keyword>
<dbReference type="Pfam" id="PF00924">
    <property type="entry name" value="MS_channel_2nd"/>
    <property type="match status" value="1"/>
</dbReference>
<dbReference type="EMBL" id="DRSK01000048">
    <property type="protein sequence ID" value="HHE07463.1"/>
    <property type="molecule type" value="Genomic_DNA"/>
</dbReference>
<dbReference type="SUPFAM" id="SSF50182">
    <property type="entry name" value="Sm-like ribonucleoproteins"/>
    <property type="match status" value="1"/>
</dbReference>
<feature type="transmembrane region" description="Helical" evidence="7">
    <location>
        <begin position="54"/>
        <end position="76"/>
    </location>
</feature>
<dbReference type="InterPro" id="IPR011014">
    <property type="entry name" value="MscS_channel_TM-2"/>
</dbReference>
<dbReference type="PANTHER" id="PTHR30221">
    <property type="entry name" value="SMALL-CONDUCTANCE MECHANOSENSITIVE CHANNEL"/>
    <property type="match status" value="1"/>
</dbReference>
<evidence type="ECO:0000256" key="2">
    <source>
        <dbReference type="ARBA" id="ARBA00008017"/>
    </source>
</evidence>
<evidence type="ECO:0000256" key="1">
    <source>
        <dbReference type="ARBA" id="ARBA00004651"/>
    </source>
</evidence>
<comment type="caution">
    <text evidence="11">The sequence shown here is derived from an EMBL/GenBank/DDBJ whole genome shotgun (WGS) entry which is preliminary data.</text>
</comment>
<dbReference type="Gene3D" id="3.30.70.100">
    <property type="match status" value="1"/>
</dbReference>
<feature type="domain" description="Mechanosensitive ion channel MscS" evidence="8">
    <location>
        <begin position="104"/>
        <end position="169"/>
    </location>
</feature>
<evidence type="ECO:0000256" key="6">
    <source>
        <dbReference type="ARBA" id="ARBA00023136"/>
    </source>
</evidence>
<keyword evidence="3" id="KW-1003">Cell membrane</keyword>
<comment type="subcellular location">
    <subcellularLocation>
        <location evidence="1">Cell membrane</location>
        <topology evidence="1">Multi-pass membrane protein</topology>
    </subcellularLocation>
</comment>
<evidence type="ECO:0000256" key="5">
    <source>
        <dbReference type="ARBA" id="ARBA00022989"/>
    </source>
</evidence>
<dbReference type="InterPro" id="IPR010920">
    <property type="entry name" value="LSM_dom_sf"/>
</dbReference>
<dbReference type="InterPro" id="IPR006685">
    <property type="entry name" value="MscS_channel_2nd"/>
</dbReference>
<dbReference type="GO" id="GO:0008381">
    <property type="term" value="F:mechanosensitive monoatomic ion channel activity"/>
    <property type="evidence" value="ECO:0007669"/>
    <property type="project" value="InterPro"/>
</dbReference>
<keyword evidence="6 7" id="KW-0472">Membrane</keyword>
<evidence type="ECO:0000256" key="3">
    <source>
        <dbReference type="ARBA" id="ARBA00022475"/>
    </source>
</evidence>
<sequence length="271" mass="29436">MNEVNLDALAQSVSTFGIKLLVGLVIFVVGMKLSTFLSHRLVALLRRKEGLDEMLVHFFGSLARYSIIAVTVIAVLNQIGVQTASLLAVLASAGLAIGLALQGTLSNIASGVMLIFFRPFRTGQYVEVAGKAGTVKNVSLFTIELATPDNVQIILPNSEVWSGSIINYSYHDTRRVDFLIGISYSDNIDKAFEVINGVIGTDKRIHAEPAPQVVVSELADSSVNITVRVWVISGDYWGVKFDLTRQFKESMDANGLSIPFPQQDVHLIPSA</sequence>